<dbReference type="OrthoDB" id="162880at2157"/>
<dbReference type="Proteomes" id="UP000199112">
    <property type="component" value="Unassembled WGS sequence"/>
</dbReference>
<gene>
    <name evidence="2" type="ORF">SAMN04487967_0783</name>
</gene>
<evidence type="ECO:0000256" key="1">
    <source>
        <dbReference type="SAM" id="MobiDB-lite"/>
    </source>
</evidence>
<dbReference type="RefSeq" id="WP_090505329.1">
    <property type="nucleotide sequence ID" value="NZ_FNWL01000001.1"/>
</dbReference>
<dbReference type="AlphaFoldDB" id="A0A1H6FPV3"/>
<keyword evidence="3" id="KW-1185">Reference proteome</keyword>
<evidence type="ECO:0000313" key="2">
    <source>
        <dbReference type="EMBL" id="SEH12382.1"/>
    </source>
</evidence>
<name>A0A1H6FPV3_9EURY</name>
<organism evidence="2 3">
    <name type="scientific">Natronorubrum sediminis</name>
    <dbReference type="NCBI Taxonomy" id="640943"/>
    <lineage>
        <taxon>Archaea</taxon>
        <taxon>Methanobacteriati</taxon>
        <taxon>Methanobacteriota</taxon>
        <taxon>Stenosarchaea group</taxon>
        <taxon>Halobacteria</taxon>
        <taxon>Halobacteriales</taxon>
        <taxon>Natrialbaceae</taxon>
        <taxon>Natronorubrum</taxon>
    </lineage>
</organism>
<feature type="region of interest" description="Disordered" evidence="1">
    <location>
        <begin position="1"/>
        <end position="37"/>
    </location>
</feature>
<reference evidence="3" key="1">
    <citation type="submission" date="2016-10" db="EMBL/GenBank/DDBJ databases">
        <authorList>
            <person name="Varghese N."/>
            <person name="Submissions S."/>
        </authorList>
    </citation>
    <scope>NUCLEOTIDE SEQUENCE [LARGE SCALE GENOMIC DNA]</scope>
    <source>
        <strain evidence="3">CGMCC 1.8981</strain>
    </source>
</reference>
<dbReference type="EMBL" id="FNWL01000001">
    <property type="protein sequence ID" value="SEH12382.1"/>
    <property type="molecule type" value="Genomic_DNA"/>
</dbReference>
<sequence length="66" mass="7312">MSTQHPHTDAQSDRPTPPTTPTDPIVVETTQPTTEHAPRTFSYQNRAQLENLIDEFNTAFANASST</sequence>
<accession>A0A1H6FPV3</accession>
<feature type="compositionally biased region" description="Basic and acidic residues" evidence="1">
    <location>
        <begin position="1"/>
        <end position="12"/>
    </location>
</feature>
<protein>
    <submittedName>
        <fullName evidence="2">Uncharacterized protein</fullName>
    </submittedName>
</protein>
<evidence type="ECO:0000313" key="3">
    <source>
        <dbReference type="Proteomes" id="UP000199112"/>
    </source>
</evidence>
<proteinExistence type="predicted"/>